<name>A0A2H4PEW8_9CAUD</name>
<protein>
    <submittedName>
        <fullName evidence="1">Major tail protein</fullName>
    </submittedName>
</protein>
<dbReference type="Proteomes" id="UP000240944">
    <property type="component" value="Segment"/>
</dbReference>
<keyword evidence="2" id="KW-1185">Reference proteome</keyword>
<sequence length="190" mass="20471">MASTAANVFAATPNVTGAVRNAPLGTTPPTNATTALPVGWIDLGYIGEDGVTETLTRDTEKKKAWGGATVKVLQTDFANTFQFAFMESINADVLKRVFGSANVTDDGDGNITVAKNKIQLPHESWAIDSKDGANLLRTYIPDGQITEIDDITRVHTDTIMYTVTIEGFEDEDGNTSYDFIYNDALADVTP</sequence>
<dbReference type="EMBL" id="MG099939">
    <property type="protein sequence ID" value="ATW60783.1"/>
    <property type="molecule type" value="Genomic_DNA"/>
</dbReference>
<reference evidence="2" key="1">
    <citation type="submission" date="2017-10" db="EMBL/GenBank/DDBJ databases">
        <authorList>
            <person name="Banno H."/>
            <person name="Chua N.-H."/>
        </authorList>
    </citation>
    <scope>NUCLEOTIDE SEQUENCE [LARGE SCALE GENOMIC DNA]</scope>
</reference>
<evidence type="ECO:0000313" key="2">
    <source>
        <dbReference type="Proteomes" id="UP000240944"/>
    </source>
</evidence>
<dbReference type="Pfam" id="PF25681">
    <property type="entry name" value="Phage_TTP_17"/>
    <property type="match status" value="1"/>
</dbReference>
<gene>
    <name evidence="1" type="ORF">SEA_BENTHERDUNTHAT_13</name>
</gene>
<proteinExistence type="predicted"/>
<dbReference type="InterPro" id="IPR058154">
    <property type="entry name" value="Bxb1_TTP-like"/>
</dbReference>
<organism evidence="1 2">
    <name type="scientific">Gordonia phage BENtherdunthat</name>
    <dbReference type="NCBI Taxonomy" id="2047830"/>
    <lineage>
        <taxon>Viruses</taxon>
        <taxon>Duplodnaviria</taxon>
        <taxon>Heunggongvirae</taxon>
        <taxon>Uroviricota</taxon>
        <taxon>Caudoviricetes</taxon>
        <taxon>Langleyhallvirinae</taxon>
        <taxon>Getalongvirus</taxon>
        <taxon>Getalongvirus bentherdunthat</taxon>
    </lineage>
</organism>
<evidence type="ECO:0000313" key="1">
    <source>
        <dbReference type="EMBL" id="ATW60783.1"/>
    </source>
</evidence>
<accession>A0A2H4PEW8</accession>